<evidence type="ECO:0000313" key="1">
    <source>
        <dbReference type="EMBL" id="KMQ60088.1"/>
    </source>
</evidence>
<dbReference type="STRING" id="558151.ACM46_17750"/>
<accession>A0A0J7I105</accession>
<dbReference type="EMBL" id="LFND01000006">
    <property type="protein sequence ID" value="KMQ60088.1"/>
    <property type="molecule type" value="Genomic_DNA"/>
</dbReference>
<dbReference type="Proteomes" id="UP000036261">
    <property type="component" value="Unassembled WGS sequence"/>
</dbReference>
<reference evidence="1 2" key="1">
    <citation type="journal article" date="2013" name="Int. J. Syst. Evol. Microbiol.">
        <title>Chryseobacterium angstadtii sp. nov., isolated from a newt tank.</title>
        <authorList>
            <person name="Kirk K.E."/>
            <person name="Hoffman J.A."/>
            <person name="Smith K.A."/>
            <person name="Strahan B.L."/>
            <person name="Failor K.C."/>
            <person name="Krebs J.E."/>
            <person name="Gale A.N."/>
            <person name="Do T.D."/>
            <person name="Sontag T.C."/>
            <person name="Batties A.M."/>
            <person name="Mistiszyn K."/>
            <person name="Newman J.D."/>
        </authorList>
    </citation>
    <scope>NUCLEOTIDE SEQUENCE [LARGE SCALE GENOMIC DNA]</scope>
    <source>
        <strain evidence="1 2">KM</strain>
    </source>
</reference>
<organism evidence="1 2">
    <name type="scientific">Chryseobacterium angstadtii</name>
    <dbReference type="NCBI Taxonomy" id="558151"/>
    <lineage>
        <taxon>Bacteria</taxon>
        <taxon>Pseudomonadati</taxon>
        <taxon>Bacteroidota</taxon>
        <taxon>Flavobacteriia</taxon>
        <taxon>Flavobacteriales</taxon>
        <taxon>Weeksellaceae</taxon>
        <taxon>Chryseobacterium group</taxon>
        <taxon>Chryseobacterium</taxon>
    </lineage>
</organism>
<evidence type="ECO:0008006" key="3">
    <source>
        <dbReference type="Google" id="ProtNLM"/>
    </source>
</evidence>
<proteinExistence type="predicted"/>
<gene>
    <name evidence="1" type="ORF">ACM46_17750</name>
</gene>
<keyword evidence="2" id="KW-1185">Reference proteome</keyword>
<name>A0A0J7I105_9FLAO</name>
<sequence>MKAIVLILLTITIQSCNGQENKKTEHTNKTKTQEKKILKTSSDNTSSINFFDDKYKNNGYYIPDNLNGEIYPMYSYMDEDIGAFSVNYIGKTQEEQDFWSVYNHNGFFKDKKIENISSNLIQGSLKSRVKNYYIIADYLEKKIHSEF</sequence>
<dbReference type="AlphaFoldDB" id="A0A0J7I105"/>
<evidence type="ECO:0000313" key="2">
    <source>
        <dbReference type="Proteomes" id="UP000036261"/>
    </source>
</evidence>
<dbReference type="PATRIC" id="fig|558151.6.peg.3751"/>
<dbReference type="PROSITE" id="PS51257">
    <property type="entry name" value="PROKAR_LIPOPROTEIN"/>
    <property type="match status" value="1"/>
</dbReference>
<dbReference type="OrthoDB" id="702987at2"/>
<dbReference type="RefSeq" id="WP_048508028.1">
    <property type="nucleotide sequence ID" value="NZ_LFND01000006.1"/>
</dbReference>
<protein>
    <recommendedName>
        <fullName evidence="3">Lipoprotein</fullName>
    </recommendedName>
</protein>
<comment type="caution">
    <text evidence="1">The sequence shown here is derived from an EMBL/GenBank/DDBJ whole genome shotgun (WGS) entry which is preliminary data.</text>
</comment>